<dbReference type="InterPro" id="IPR001279">
    <property type="entry name" value="Metallo-B-lactamas"/>
</dbReference>
<feature type="domain" description="Metallo-beta-lactamase" evidence="1">
    <location>
        <begin position="19"/>
        <end position="195"/>
    </location>
</feature>
<dbReference type="Gene3D" id="3.60.15.10">
    <property type="entry name" value="Ribonuclease Z/Hydroxyacylglutathione hydrolase-like"/>
    <property type="match status" value="1"/>
</dbReference>
<sequence length="355" mass="38422">MPNITHAKVSVLSGYGKKAPAAILLEYGSKRILLDAGGSLQSGDAMGWTFPPGLDAIIISHDHVDHARGLEQLDYPVPVYATAPVLALLPNHLSLHTLPIKGDVTLEGIPFTIGQAGHSLGGIWIHADIGGGIFYSGDYSLESSLFAFDPPPPAALALIDASYGLYDEPLAHTKDALLSLLERPEPVLLPVPPTGRALEIANWLWEQGRDDWSLGPDCLTPEQALALPHGCLKAEVLASLQAMPHSSYQPNAHIIISGDPDGLGGEVARLLKEEPDRTVIYTGYLPRKAKLDVSAGKAHSLRWNVHPRKQDLKWMVDHLQCTQCLPLFHPINNIQEWASCIGPSLITQTHLRICA</sequence>
<proteinExistence type="predicted"/>
<dbReference type="GO" id="GO:0004521">
    <property type="term" value="F:RNA endonuclease activity"/>
    <property type="evidence" value="ECO:0007669"/>
    <property type="project" value="TreeGrafter"/>
</dbReference>
<dbReference type="RefSeq" id="WP_303551289.1">
    <property type="nucleotide sequence ID" value="NZ_JAUOPG010000009.1"/>
</dbReference>
<dbReference type="PANTHER" id="PTHR11203">
    <property type="entry name" value="CLEAVAGE AND POLYADENYLATION SPECIFICITY FACTOR FAMILY MEMBER"/>
    <property type="match status" value="1"/>
</dbReference>
<dbReference type="SMART" id="SM00849">
    <property type="entry name" value="Lactamase_B"/>
    <property type="match status" value="1"/>
</dbReference>
<dbReference type="EMBL" id="JAUOPG010000009">
    <property type="protein sequence ID" value="MDO6454536.1"/>
    <property type="molecule type" value="Genomic_DNA"/>
</dbReference>
<accession>A0AAW7XJW9</accession>
<evidence type="ECO:0000313" key="3">
    <source>
        <dbReference type="Proteomes" id="UP001169862"/>
    </source>
</evidence>
<gene>
    <name evidence="2" type="ORF">Q4490_13255</name>
</gene>
<comment type="caution">
    <text evidence="2">The sequence shown here is derived from an EMBL/GenBank/DDBJ whole genome shotgun (WGS) entry which is preliminary data.</text>
</comment>
<dbReference type="AlphaFoldDB" id="A0AAW7XJW9"/>
<organism evidence="2 3">
    <name type="scientific">Neptunomonas phycophila</name>
    <dbReference type="NCBI Taxonomy" id="1572645"/>
    <lineage>
        <taxon>Bacteria</taxon>
        <taxon>Pseudomonadati</taxon>
        <taxon>Pseudomonadota</taxon>
        <taxon>Gammaproteobacteria</taxon>
        <taxon>Oceanospirillales</taxon>
        <taxon>Oceanospirillaceae</taxon>
        <taxon>Neptunomonas</taxon>
    </lineage>
</organism>
<dbReference type="Pfam" id="PF12706">
    <property type="entry name" value="Lactamase_B_2"/>
    <property type="match status" value="1"/>
</dbReference>
<reference evidence="2" key="1">
    <citation type="submission" date="2023-07" db="EMBL/GenBank/DDBJ databases">
        <title>Genome content predicts the carbon catabolic preferences of heterotrophic bacteria.</title>
        <authorList>
            <person name="Gralka M."/>
        </authorList>
    </citation>
    <scope>NUCLEOTIDE SEQUENCE</scope>
    <source>
        <strain evidence="2">I2M16</strain>
    </source>
</reference>
<protein>
    <submittedName>
        <fullName evidence="2">MBL fold metallo-hydrolase</fullName>
    </submittedName>
</protein>
<dbReference type="InterPro" id="IPR050698">
    <property type="entry name" value="MBL"/>
</dbReference>
<dbReference type="SUPFAM" id="SSF56281">
    <property type="entry name" value="Metallo-hydrolase/oxidoreductase"/>
    <property type="match status" value="1"/>
</dbReference>
<evidence type="ECO:0000313" key="2">
    <source>
        <dbReference type="EMBL" id="MDO6454536.1"/>
    </source>
</evidence>
<dbReference type="InterPro" id="IPR036866">
    <property type="entry name" value="RibonucZ/Hydroxyglut_hydro"/>
</dbReference>
<dbReference type="PANTHER" id="PTHR11203:SF37">
    <property type="entry name" value="INTEGRATOR COMPLEX SUBUNIT 11"/>
    <property type="match status" value="1"/>
</dbReference>
<dbReference type="Proteomes" id="UP001169862">
    <property type="component" value="Unassembled WGS sequence"/>
</dbReference>
<evidence type="ECO:0000259" key="1">
    <source>
        <dbReference type="SMART" id="SM00849"/>
    </source>
</evidence>
<name>A0AAW7XJW9_9GAMM</name>